<dbReference type="SUPFAM" id="SSF49464">
    <property type="entry name" value="Carboxypeptidase regulatory domain-like"/>
    <property type="match status" value="1"/>
</dbReference>
<sequence>MTIIKDNIIHEQILMALPVDAGWDDRELYWKVSAVDEYGAYTDTETFMFKTNHFSSAPTEQAIVIVHVYDSITRQPIPGAIVTFTCDTNKIDLTMRQSGRYIERFNEPGFYNVSIQANGYETKNESVEIIKNKNQSLDFDISYKFQTGDLNKDRNVDLKDVIMCLQRISEMR</sequence>
<gene>
    <name evidence="1" type="ORF">OMM_11901</name>
</gene>
<accession>A0A1V1NX28</accession>
<protein>
    <recommendedName>
        <fullName evidence="3">EF-hand domain-containing protein</fullName>
    </recommendedName>
</protein>
<evidence type="ECO:0000313" key="2">
    <source>
        <dbReference type="Proteomes" id="UP000189670"/>
    </source>
</evidence>
<dbReference type="InterPro" id="IPR018247">
    <property type="entry name" value="EF_Hand_1_Ca_BS"/>
</dbReference>
<evidence type="ECO:0008006" key="3">
    <source>
        <dbReference type="Google" id="ProtNLM"/>
    </source>
</evidence>
<dbReference type="AlphaFoldDB" id="A0A1V1NX28"/>
<reference evidence="2" key="1">
    <citation type="submission" date="2012-11" db="EMBL/GenBank/DDBJ databases">
        <authorList>
            <person name="Lucero-Rivera Y.E."/>
            <person name="Tovar-Ramirez D."/>
        </authorList>
    </citation>
    <scope>NUCLEOTIDE SEQUENCE [LARGE SCALE GENOMIC DNA]</scope>
    <source>
        <strain evidence="2">Araruama</strain>
    </source>
</reference>
<comment type="caution">
    <text evidence="1">The sequence shown here is derived from an EMBL/GenBank/DDBJ whole genome shotgun (WGS) entry which is preliminary data.</text>
</comment>
<dbReference type="InterPro" id="IPR008969">
    <property type="entry name" value="CarboxyPept-like_regulatory"/>
</dbReference>
<dbReference type="EMBL" id="ATBP01001534">
    <property type="protein sequence ID" value="ETR67149.1"/>
    <property type="molecule type" value="Genomic_DNA"/>
</dbReference>
<evidence type="ECO:0000313" key="1">
    <source>
        <dbReference type="EMBL" id="ETR67149.1"/>
    </source>
</evidence>
<organism evidence="1 2">
    <name type="scientific">Candidatus Magnetoglobus multicellularis str. Araruama</name>
    <dbReference type="NCBI Taxonomy" id="890399"/>
    <lineage>
        <taxon>Bacteria</taxon>
        <taxon>Pseudomonadati</taxon>
        <taxon>Thermodesulfobacteriota</taxon>
        <taxon>Desulfobacteria</taxon>
        <taxon>Desulfobacterales</taxon>
        <taxon>Desulfobacteraceae</taxon>
        <taxon>Candidatus Magnetoglobus</taxon>
    </lineage>
</organism>
<dbReference type="PROSITE" id="PS00018">
    <property type="entry name" value="EF_HAND_1"/>
    <property type="match status" value="1"/>
</dbReference>
<proteinExistence type="predicted"/>
<dbReference type="Gene3D" id="2.60.40.1120">
    <property type="entry name" value="Carboxypeptidase-like, regulatory domain"/>
    <property type="match status" value="1"/>
</dbReference>
<name>A0A1V1NX28_9BACT</name>
<dbReference type="Proteomes" id="UP000189670">
    <property type="component" value="Unassembled WGS sequence"/>
</dbReference>